<accession>A0ABS5CMB2</accession>
<dbReference type="RefSeq" id="WP_210664163.1">
    <property type="nucleotide sequence ID" value="NZ_JAGKSP010000028.1"/>
</dbReference>
<keyword evidence="2" id="KW-1185">Reference proteome</keyword>
<proteinExistence type="predicted"/>
<evidence type="ECO:0000313" key="1">
    <source>
        <dbReference type="EMBL" id="MBP3966996.1"/>
    </source>
</evidence>
<dbReference type="Proteomes" id="UP000673394">
    <property type="component" value="Unassembled WGS sequence"/>
</dbReference>
<evidence type="ECO:0000313" key="2">
    <source>
        <dbReference type="Proteomes" id="UP000673394"/>
    </source>
</evidence>
<gene>
    <name evidence="1" type="ORF">I8J30_30385</name>
</gene>
<protein>
    <recommendedName>
        <fullName evidence="3">Aerobactin siderophore biosynthesis IucA/IucC-like C-terminal domain-containing protein</fullName>
    </recommendedName>
</protein>
<comment type="caution">
    <text evidence="1">The sequence shown here is derived from an EMBL/GenBank/DDBJ whole genome shotgun (WGS) entry which is preliminary data.</text>
</comment>
<sequence>MSQTLARLARMGPIELWGQIVDAAYDQMEEELSEVTDEERRQAIIYHYRTRLTDIDASAFGLPKNPFAAKRSYIDDPADANKKVALKTACCLAYCLPYRLKRTFNYCYTCPRLKEKDRALMKANGQY</sequence>
<dbReference type="EMBL" id="JAGKSP010000028">
    <property type="protein sequence ID" value="MBP3966996.1"/>
    <property type="molecule type" value="Genomic_DNA"/>
</dbReference>
<name>A0ABS5CMB2_9BACL</name>
<organism evidence="1 2">
    <name type="scientific">Paenibacillus lignilyticus</name>
    <dbReference type="NCBI Taxonomy" id="1172615"/>
    <lineage>
        <taxon>Bacteria</taxon>
        <taxon>Bacillati</taxon>
        <taxon>Bacillota</taxon>
        <taxon>Bacilli</taxon>
        <taxon>Bacillales</taxon>
        <taxon>Paenibacillaceae</taxon>
        <taxon>Paenibacillus</taxon>
    </lineage>
</organism>
<evidence type="ECO:0008006" key="3">
    <source>
        <dbReference type="Google" id="ProtNLM"/>
    </source>
</evidence>
<reference evidence="1 2" key="1">
    <citation type="submission" date="2021-04" db="EMBL/GenBank/DDBJ databases">
        <title>Paenibacillus sp. DLE-14 whole genome sequence.</title>
        <authorList>
            <person name="Ham Y.J."/>
        </authorList>
    </citation>
    <scope>NUCLEOTIDE SEQUENCE [LARGE SCALE GENOMIC DNA]</scope>
    <source>
        <strain evidence="1 2">DLE-14</strain>
    </source>
</reference>